<keyword evidence="7 17" id="KW-0067">ATP-binding</keyword>
<dbReference type="PROSITE" id="PS51383">
    <property type="entry name" value="YJEF_C_3"/>
    <property type="match status" value="1"/>
</dbReference>
<evidence type="ECO:0000256" key="10">
    <source>
        <dbReference type="ARBA" id="ARBA00023027"/>
    </source>
</evidence>
<evidence type="ECO:0000256" key="5">
    <source>
        <dbReference type="ARBA" id="ARBA00022723"/>
    </source>
</evidence>
<evidence type="ECO:0000259" key="20">
    <source>
        <dbReference type="PROSITE" id="PS51383"/>
    </source>
</evidence>
<evidence type="ECO:0000256" key="2">
    <source>
        <dbReference type="ARBA" id="ARBA00000909"/>
    </source>
</evidence>
<dbReference type="PROSITE" id="PS51385">
    <property type="entry name" value="YJEF_N"/>
    <property type="match status" value="1"/>
</dbReference>
<evidence type="ECO:0000256" key="7">
    <source>
        <dbReference type="ARBA" id="ARBA00022840"/>
    </source>
</evidence>
<evidence type="ECO:0000256" key="6">
    <source>
        <dbReference type="ARBA" id="ARBA00022741"/>
    </source>
</evidence>
<evidence type="ECO:0000256" key="16">
    <source>
        <dbReference type="ARBA" id="ARBA00049209"/>
    </source>
</evidence>
<name>A0ABT4YX83_9VIBR</name>
<keyword evidence="9 18" id="KW-0630">Potassium</keyword>
<keyword evidence="5 18" id="KW-0479">Metal-binding</keyword>
<feature type="binding site" evidence="18">
    <location>
        <begin position="128"/>
        <end position="134"/>
    </location>
    <ligand>
        <name>(6S)-NADPHX</name>
        <dbReference type="ChEBI" id="CHEBI:64076"/>
    </ligand>
</feature>
<dbReference type="PANTHER" id="PTHR12592">
    <property type="entry name" value="ATP-DEPENDENT (S)-NAD(P)H-HYDRATE DEHYDRATASE FAMILY MEMBER"/>
    <property type="match status" value="1"/>
</dbReference>
<dbReference type="SUPFAM" id="SSF53613">
    <property type="entry name" value="Ribokinase-like"/>
    <property type="match status" value="1"/>
</dbReference>
<comment type="catalytic activity">
    <reaction evidence="15 17 19">
        <text>(6S)-NADHX + ADP = AMP + phosphate + NADH + H(+)</text>
        <dbReference type="Rhea" id="RHEA:32223"/>
        <dbReference type="ChEBI" id="CHEBI:15378"/>
        <dbReference type="ChEBI" id="CHEBI:43474"/>
        <dbReference type="ChEBI" id="CHEBI:57945"/>
        <dbReference type="ChEBI" id="CHEBI:64074"/>
        <dbReference type="ChEBI" id="CHEBI:456215"/>
        <dbReference type="ChEBI" id="CHEBI:456216"/>
        <dbReference type="EC" id="4.2.1.136"/>
    </reaction>
</comment>
<comment type="subunit">
    <text evidence="17">Homotetramer.</text>
</comment>
<proteinExistence type="inferred from homology"/>
<feature type="binding site" evidence="18">
    <location>
        <position position="139"/>
    </location>
    <ligand>
        <name>(6S)-NADPHX</name>
        <dbReference type="ChEBI" id="CHEBI:64076"/>
    </ligand>
</feature>
<gene>
    <name evidence="17" type="primary">nnrD</name>
    <name evidence="18" type="synonym">nnrE</name>
    <name evidence="22" type="ORF">PGX00_22050</name>
</gene>
<dbReference type="Gene3D" id="3.40.1190.20">
    <property type="match status" value="1"/>
</dbReference>
<evidence type="ECO:0000256" key="17">
    <source>
        <dbReference type="HAMAP-Rule" id="MF_01965"/>
    </source>
</evidence>
<feature type="binding site" evidence="17">
    <location>
        <position position="432"/>
    </location>
    <ligand>
        <name>AMP</name>
        <dbReference type="ChEBI" id="CHEBI:456215"/>
    </ligand>
</feature>
<comment type="similarity">
    <text evidence="17">Belongs to the NnrD/CARKD family.</text>
</comment>
<evidence type="ECO:0000256" key="14">
    <source>
        <dbReference type="ARBA" id="ARBA00025153"/>
    </source>
</evidence>
<comment type="similarity">
    <text evidence="4 19">In the C-terminal section; belongs to the NnrD/CARKD family.</text>
</comment>
<dbReference type="InterPro" id="IPR029056">
    <property type="entry name" value="Ribokinase-like"/>
</dbReference>
<dbReference type="InterPro" id="IPR030677">
    <property type="entry name" value="Nnr"/>
</dbReference>
<comment type="cofactor">
    <cofactor evidence="18 19">
        <name>K(+)</name>
        <dbReference type="ChEBI" id="CHEBI:29103"/>
    </cofactor>
    <text evidence="18 19">Binds 1 potassium ion per subunit.</text>
</comment>
<evidence type="ECO:0000256" key="19">
    <source>
        <dbReference type="PIRNR" id="PIRNR017184"/>
    </source>
</evidence>
<dbReference type="HAMAP" id="MF_01966">
    <property type="entry name" value="NADHX_epimerase"/>
    <property type="match status" value="1"/>
</dbReference>
<feature type="binding site" evidence="17">
    <location>
        <position position="367"/>
    </location>
    <ligand>
        <name>(6S)-NADPHX</name>
        <dbReference type="ChEBI" id="CHEBI:64076"/>
    </ligand>
</feature>
<comment type="function">
    <text evidence="14 19">Bifunctional enzyme that catalyzes the epimerization of the S- and R-forms of NAD(P)HX and the dehydration of the S-form of NAD(P)HX at the expense of ADP, which is converted to AMP. This allows the repair of both epimers of NAD(P)HX, a damaged form of NAD(P)H that is a result of enzymatic or heat-dependent hydration.</text>
</comment>
<evidence type="ECO:0000256" key="4">
    <source>
        <dbReference type="ARBA" id="ARBA00009524"/>
    </source>
</evidence>
<dbReference type="SUPFAM" id="SSF64153">
    <property type="entry name" value="YjeF N-terminal domain-like"/>
    <property type="match status" value="1"/>
</dbReference>
<evidence type="ECO:0000256" key="18">
    <source>
        <dbReference type="HAMAP-Rule" id="MF_01966"/>
    </source>
</evidence>
<dbReference type="InterPro" id="IPR004443">
    <property type="entry name" value="YjeF_N_dom"/>
</dbReference>
<evidence type="ECO:0000256" key="15">
    <source>
        <dbReference type="ARBA" id="ARBA00048238"/>
    </source>
</evidence>
<comment type="catalytic activity">
    <reaction evidence="16 17 19">
        <text>(6S)-NADPHX + ADP = AMP + phosphate + NADPH + H(+)</text>
        <dbReference type="Rhea" id="RHEA:32235"/>
        <dbReference type="ChEBI" id="CHEBI:15378"/>
        <dbReference type="ChEBI" id="CHEBI:43474"/>
        <dbReference type="ChEBI" id="CHEBI:57783"/>
        <dbReference type="ChEBI" id="CHEBI:64076"/>
        <dbReference type="ChEBI" id="CHEBI:456215"/>
        <dbReference type="ChEBI" id="CHEBI:456216"/>
        <dbReference type="EC" id="4.2.1.136"/>
    </reaction>
</comment>
<feature type="binding site" evidence="18">
    <location>
        <position position="157"/>
    </location>
    <ligand>
        <name>(6S)-NADPHX</name>
        <dbReference type="ChEBI" id="CHEBI:64076"/>
    </ligand>
</feature>
<feature type="binding site" evidence="18">
    <location>
        <position position="124"/>
    </location>
    <ligand>
        <name>K(+)</name>
        <dbReference type="ChEBI" id="CHEBI:29103"/>
    </ligand>
</feature>
<comment type="catalytic activity">
    <reaction evidence="1 18 19">
        <text>(6R)-NADHX = (6S)-NADHX</text>
        <dbReference type="Rhea" id="RHEA:32215"/>
        <dbReference type="ChEBI" id="CHEBI:64074"/>
        <dbReference type="ChEBI" id="CHEBI:64075"/>
        <dbReference type="EC" id="5.1.99.6"/>
    </reaction>
</comment>
<dbReference type="CDD" id="cd01171">
    <property type="entry name" value="YXKO-related"/>
    <property type="match status" value="1"/>
</dbReference>
<feature type="binding site" evidence="17">
    <location>
        <begin position="404"/>
        <end position="408"/>
    </location>
    <ligand>
        <name>AMP</name>
        <dbReference type="ChEBI" id="CHEBI:456215"/>
    </ligand>
</feature>
<keyword evidence="23" id="KW-1185">Reference proteome</keyword>
<comment type="cofactor">
    <cofactor evidence="17">
        <name>Mg(2+)</name>
        <dbReference type="ChEBI" id="CHEBI:18420"/>
    </cofactor>
</comment>
<keyword evidence="10 17" id="KW-0520">NAD</keyword>
<accession>A0ABT4YX83</accession>
<dbReference type="InterPro" id="IPR000631">
    <property type="entry name" value="CARKD"/>
</dbReference>
<feature type="binding site" evidence="17">
    <location>
        <position position="259"/>
    </location>
    <ligand>
        <name>(6S)-NADPHX</name>
        <dbReference type="ChEBI" id="CHEBI:64076"/>
    </ligand>
</feature>
<dbReference type="NCBIfam" id="TIGR00197">
    <property type="entry name" value="yjeF_nterm"/>
    <property type="match status" value="1"/>
</dbReference>
<evidence type="ECO:0000256" key="1">
    <source>
        <dbReference type="ARBA" id="ARBA00000013"/>
    </source>
</evidence>
<comment type="similarity">
    <text evidence="18">Belongs to the NnrE/AIBP family.</text>
</comment>
<evidence type="ECO:0000313" key="22">
    <source>
        <dbReference type="EMBL" id="MDB1126204.1"/>
    </source>
</evidence>
<evidence type="ECO:0000313" key="23">
    <source>
        <dbReference type="Proteomes" id="UP001210678"/>
    </source>
</evidence>
<evidence type="ECO:0000256" key="11">
    <source>
        <dbReference type="ARBA" id="ARBA00023235"/>
    </source>
</evidence>
<dbReference type="PANTHER" id="PTHR12592:SF0">
    <property type="entry name" value="ATP-DEPENDENT (S)-NAD(P)H-HYDRATE DEHYDRATASE"/>
    <property type="match status" value="1"/>
</dbReference>
<feature type="binding site" evidence="18">
    <location>
        <position position="61"/>
    </location>
    <ligand>
        <name>K(+)</name>
        <dbReference type="ChEBI" id="CHEBI:29103"/>
    </ligand>
</feature>
<comment type="function">
    <text evidence="18">Catalyzes the epimerization of the S- and R-forms of NAD(P)HX, a damaged form of NAD(P)H that is a result of enzymatic or heat-dependent hydration. This is a prerequisite for the S-specific NAD(P)H-hydrate dehydratase to allow the repair of both epimers of NAD(P)HX.</text>
</comment>
<dbReference type="Pfam" id="PF01256">
    <property type="entry name" value="Carb_kinase"/>
    <property type="match status" value="1"/>
</dbReference>
<dbReference type="EC" id="5.1.99.6" evidence="19"/>
<keyword evidence="13" id="KW-0511">Multifunctional enzyme</keyword>
<dbReference type="PIRSF" id="PIRSF017184">
    <property type="entry name" value="Nnr"/>
    <property type="match status" value="1"/>
</dbReference>
<keyword evidence="12 17" id="KW-0456">Lyase</keyword>
<feature type="binding site" evidence="18">
    <location>
        <begin position="60"/>
        <end position="64"/>
    </location>
    <ligand>
        <name>(6S)-NADPHX</name>
        <dbReference type="ChEBI" id="CHEBI:64076"/>
    </ligand>
</feature>
<keyword evidence="8 17" id="KW-0521">NADP</keyword>
<dbReference type="Proteomes" id="UP001210678">
    <property type="component" value="Unassembled WGS sequence"/>
</dbReference>
<feature type="domain" description="YjeF C-terminal" evidence="20">
    <location>
        <begin position="224"/>
        <end position="492"/>
    </location>
</feature>
<feature type="binding site" evidence="17">
    <location>
        <position position="321"/>
    </location>
    <ligand>
        <name>(6S)-NADPHX</name>
        <dbReference type="ChEBI" id="CHEBI:64076"/>
    </ligand>
</feature>
<dbReference type="NCBIfam" id="TIGR00196">
    <property type="entry name" value="yjeF_cterm"/>
    <property type="match status" value="1"/>
</dbReference>
<evidence type="ECO:0000256" key="3">
    <source>
        <dbReference type="ARBA" id="ARBA00006001"/>
    </source>
</evidence>
<evidence type="ECO:0000256" key="12">
    <source>
        <dbReference type="ARBA" id="ARBA00023239"/>
    </source>
</evidence>
<evidence type="ECO:0000256" key="8">
    <source>
        <dbReference type="ARBA" id="ARBA00022857"/>
    </source>
</evidence>
<evidence type="ECO:0000256" key="13">
    <source>
        <dbReference type="ARBA" id="ARBA00023268"/>
    </source>
</evidence>
<dbReference type="RefSeq" id="WP_272140984.1">
    <property type="nucleotide sequence ID" value="NZ_JAQLOI010000003.1"/>
</dbReference>
<dbReference type="InterPro" id="IPR036652">
    <property type="entry name" value="YjeF_N_dom_sf"/>
</dbReference>
<dbReference type="HAMAP" id="MF_01965">
    <property type="entry name" value="NADHX_dehydratase"/>
    <property type="match status" value="1"/>
</dbReference>
<feature type="binding site" evidence="17">
    <location>
        <position position="433"/>
    </location>
    <ligand>
        <name>(6S)-NADPHX</name>
        <dbReference type="ChEBI" id="CHEBI:64076"/>
    </ligand>
</feature>
<keyword evidence="6 17" id="KW-0547">Nucleotide-binding</keyword>
<comment type="similarity">
    <text evidence="3 19">In the N-terminal section; belongs to the NnrE/AIBP family.</text>
</comment>
<keyword evidence="11 18" id="KW-0413">Isomerase</keyword>
<dbReference type="InterPro" id="IPR017953">
    <property type="entry name" value="Carbohydrate_kinase_pred_CS"/>
</dbReference>
<dbReference type="Pfam" id="PF03853">
    <property type="entry name" value="YjeF_N"/>
    <property type="match status" value="1"/>
</dbReference>
<organism evidence="22 23">
    <name type="scientific">Vibrio algarum</name>
    <dbReference type="NCBI Taxonomy" id="3020714"/>
    <lineage>
        <taxon>Bacteria</taxon>
        <taxon>Pseudomonadati</taxon>
        <taxon>Pseudomonadota</taxon>
        <taxon>Gammaproteobacteria</taxon>
        <taxon>Vibrionales</taxon>
        <taxon>Vibrionaceae</taxon>
        <taxon>Vibrio</taxon>
    </lineage>
</organism>
<comment type="caution">
    <text evidence="22">The sequence shown here is derived from an EMBL/GenBank/DDBJ whole genome shotgun (WGS) entry which is preliminary data.</text>
</comment>
<dbReference type="EMBL" id="JAQLOI010000003">
    <property type="protein sequence ID" value="MDB1126204.1"/>
    <property type="molecule type" value="Genomic_DNA"/>
</dbReference>
<dbReference type="PROSITE" id="PS01050">
    <property type="entry name" value="YJEF_C_2"/>
    <property type="match status" value="1"/>
</dbReference>
<dbReference type="Gene3D" id="3.40.50.10260">
    <property type="entry name" value="YjeF N-terminal domain"/>
    <property type="match status" value="1"/>
</dbReference>
<evidence type="ECO:0000259" key="21">
    <source>
        <dbReference type="PROSITE" id="PS51385"/>
    </source>
</evidence>
<reference evidence="22 23" key="1">
    <citation type="submission" date="2023-01" db="EMBL/GenBank/DDBJ databases">
        <title>Vibrio sp. KJ40-1 sp.nov, isolated from marine algae.</title>
        <authorList>
            <person name="Butt M."/>
            <person name="Kim J.M.J."/>
            <person name="Jeon C.O.C."/>
        </authorList>
    </citation>
    <scope>NUCLEOTIDE SEQUENCE [LARGE SCALE GENOMIC DNA]</scope>
    <source>
        <strain evidence="22 23">KJ40-1</strain>
    </source>
</reference>
<comment type="function">
    <text evidence="17">Catalyzes the dehydration of the S-form of NAD(P)HX at the expense of ADP, which is converted to AMP. Together with NAD(P)HX epimerase, which catalyzes the epimerization of the S- and R-forms, the enzyme allows the repair of both epimers of NAD(P)HX, a damaged form of NAD(P)H that is a result of enzymatic or heat-dependent hydration.</text>
</comment>
<evidence type="ECO:0000256" key="9">
    <source>
        <dbReference type="ARBA" id="ARBA00022958"/>
    </source>
</evidence>
<comment type="catalytic activity">
    <reaction evidence="2 18 19">
        <text>(6R)-NADPHX = (6S)-NADPHX</text>
        <dbReference type="Rhea" id="RHEA:32227"/>
        <dbReference type="ChEBI" id="CHEBI:64076"/>
        <dbReference type="ChEBI" id="CHEBI:64077"/>
        <dbReference type="EC" id="5.1.99.6"/>
    </reaction>
</comment>
<dbReference type="EC" id="4.2.1.136" evidence="19"/>
<protein>
    <recommendedName>
        <fullName evidence="19">Bifunctional NAD(P)H-hydrate repair enzyme</fullName>
    </recommendedName>
    <alternativeName>
        <fullName evidence="19">Nicotinamide nucleotide repair protein</fullName>
    </alternativeName>
    <domain>
        <recommendedName>
            <fullName evidence="19">ADP-dependent (S)-NAD(P)H-hydrate dehydratase</fullName>
            <ecNumber evidence="19">4.2.1.136</ecNumber>
        </recommendedName>
        <alternativeName>
            <fullName evidence="19">ADP-dependent NAD(P)HX dehydratase</fullName>
        </alternativeName>
    </domain>
    <domain>
        <recommendedName>
            <fullName evidence="19">NAD(P)H-hydrate epimerase</fullName>
            <ecNumber evidence="19">5.1.99.6</ecNumber>
        </recommendedName>
    </domain>
</protein>
<feature type="binding site" evidence="18">
    <location>
        <position position="160"/>
    </location>
    <ligand>
        <name>K(+)</name>
        <dbReference type="ChEBI" id="CHEBI:29103"/>
    </ligand>
</feature>
<feature type="domain" description="YjeF N-terminal" evidence="21">
    <location>
        <begin position="12"/>
        <end position="214"/>
    </location>
</feature>
<sequence length="492" mass="52299">MQAKALYTAQQVKEGEQKLSTELGIEMFELMERAGKAVFEHIKRCYPNNHNIHIFCGSGNNGGDGYISARLAKASGYNVTLVHIGDLNRVKGDAKIAQEKWSRAGGKIETLEEVTSKQCDLIVDALLGTGFEGELSIEYAQVISHINLSDADAVSIDVPSGLCSDTGFVSGECVEATHTVSLIGLKRGLFTGLSANYTGEIVFSGLGVSDAFNKENPTNISLISKAEVNQHLTKRPKASHKGNFGRVLCLGGDRGMFGAIRLTSEACARVGAGITRVVTQPENVSALVSARPEIMVFDWRGNSNEINDHLWWTDVIALGPGLGNSSWGRSLVGYSRTVEKPIVVDADGLNLLAKTPDFNSRRVITPHPGEAAKLLNSTTLEIERDRFASAKKLQLKYGGVVVLKGAGTVVYDGDAYWVCKNGNPGMATGGMGDVLTGIIAGLIAQGLSLAVAARVGVWIHATAADICAEADGERGLLAADLFVPLRCLANGL</sequence>